<reference evidence="1 2" key="1">
    <citation type="submission" date="2019-10" db="EMBL/GenBank/DDBJ databases">
        <title>Characterization of a new Citrobacter species.</title>
        <authorList>
            <person name="Goncalves Ribeiro T."/>
            <person name="Izdebski R."/>
            <person name="Urbanowicz P."/>
            <person name="Carmeli Y."/>
            <person name="Gniadkowski M."/>
            <person name="Peixe L."/>
        </authorList>
    </citation>
    <scope>NUCLEOTIDE SEQUENCE [LARGE SCALE GENOMIC DNA]</scope>
    <source>
        <strain evidence="1 2">NMI7905_11</strain>
    </source>
</reference>
<dbReference type="InterPro" id="IPR006521">
    <property type="entry name" value="Tail_protein_I"/>
</dbReference>
<dbReference type="Pfam" id="PF09684">
    <property type="entry name" value="Tail_P2_I"/>
    <property type="match status" value="1"/>
</dbReference>
<keyword evidence="2" id="KW-1185">Reference proteome</keyword>
<dbReference type="RefSeq" id="WP_152401182.1">
    <property type="nucleotide sequence ID" value="NZ_WHIY01000013.1"/>
</dbReference>
<evidence type="ECO:0000313" key="2">
    <source>
        <dbReference type="Proteomes" id="UP000475079"/>
    </source>
</evidence>
<dbReference type="NCBIfam" id="TIGR01634">
    <property type="entry name" value="tail_P2_I"/>
    <property type="match status" value="1"/>
</dbReference>
<organism evidence="1 2">
    <name type="scientific">Citrobacter telavivensis</name>
    <dbReference type="NCBI Taxonomy" id="2653932"/>
    <lineage>
        <taxon>Bacteria</taxon>
        <taxon>Pseudomonadati</taxon>
        <taxon>Pseudomonadota</taxon>
        <taxon>Gammaproteobacteria</taxon>
        <taxon>Enterobacterales</taxon>
        <taxon>Enterobacteriaceae</taxon>
        <taxon>Citrobacter</taxon>
    </lineage>
</organism>
<dbReference type="AlphaFoldDB" id="A0A6L5EDT9"/>
<gene>
    <name evidence="1" type="ORF">GBB84_18720</name>
</gene>
<dbReference type="EMBL" id="WHIY01000013">
    <property type="protein sequence ID" value="MPQ52935.1"/>
    <property type="molecule type" value="Genomic_DNA"/>
</dbReference>
<comment type="caution">
    <text evidence="1">The sequence shown here is derived from an EMBL/GenBank/DDBJ whole genome shotgun (WGS) entry which is preliminary data.</text>
</comment>
<evidence type="ECO:0000313" key="1">
    <source>
        <dbReference type="EMBL" id="MPQ52935.1"/>
    </source>
</evidence>
<accession>A0A6L5EDT9</accession>
<dbReference type="Proteomes" id="UP000475079">
    <property type="component" value="Unassembled WGS sequence"/>
</dbReference>
<protein>
    <submittedName>
        <fullName evidence="1">Phage tail protein I</fullName>
    </submittedName>
</protein>
<name>A0A6L5EDT9_9ENTR</name>
<proteinExistence type="predicted"/>
<sequence length="205" mass="23113">MSKTLTPPSSTRLERVAARVCASLGEVRVPLRQLWDPYTCPVDLLPYLAWAFSVDRWDENWPQTTKRKAIADAFYLHRYKGTTGAMRRVVEPFGYFIRVNEWWNIDTDPGTFTLDIGVEDEGISEETYQELERLIADVKPCSRHMLGMSLHLQTTGPLYVGASAYLGDTLTVYPYFPETISVGGEEYVGSAIHLIDTVEISPSGN</sequence>